<dbReference type="InterPro" id="IPR027417">
    <property type="entry name" value="P-loop_NTPase"/>
</dbReference>
<sequence length="773" mass="87841">MGVAVGGGAERAGACRLGGLVAQPSACGGFPWVCAWQLLQPALVCLATGSRSFPVHVNMSEEDDRIRSKRIFINHLDCYSSGNIGKYLSNCVVGSSLEEIEEEEEEMEDGSSTREDTFTNKPKGGTFQIVGTLSKLDNKQPDFSMEIYRFTDRDELLHHLLECDVIVYNISENSEQIDEASWAASALHTEIENFWGPKMFILISTVMTWSQSKLPDPDDPEIAFTEEDYRRRKAHSNFKDHVNAEKLIIKLGKTNKKKFVTYIVAAGLQYGAEEGVLHPFFKAAWLGEIPALPLYGEGFNIVPLIHVTDLAGVIQNIIDHKPRTHYLLGVDEAAHTLGEVIKCISKNLGPGKIERVPKENAFLSKDLTQADIEHLFVNLKMEAVFLKENFNIKWIAQTGLVENIAVVIKEYRQIRGLTPIKICVLGPPAVGKTTVSAKLCKHYKLHHVQIKEVITEAIAKLETITTISQEEEEEEEEEEETGDAAEILEAVRENMEQNAGQLDDQYVIRFMREKLKSMPCLNQGYVLDGYPKTYEQAKELFNISDEDAEEEAGGKMPLFDKTIMPDFVIFLDAPDEFLKHRVMNLPESVVVGTHYTQDRFLRTLMQFREANTDDETILNYFDELEIHPQNIDVSKDDDPKYADVANLIIQTVGNPHNYGLTPEDKEAMDRKAAEEHLALEEAEKAKRERRETEEAAEKIARWEEWSKRMEEVKRQERELLEAKSIPLRNYLMKNVMPTLIQGLSECCKIRPEDPVDFLAEYLFKYNPQIDEDM</sequence>
<accession>A0A6P8RSB3</accession>
<proteinExistence type="predicted"/>
<dbReference type="PANTHER" id="PTHR23359">
    <property type="entry name" value="NUCLEOTIDE KINASE"/>
    <property type="match status" value="1"/>
</dbReference>
<keyword evidence="2" id="KW-0547">Nucleotide-binding</keyword>
<dbReference type="RefSeq" id="XP_033808369.1">
    <property type="nucleotide sequence ID" value="XM_033952478.1"/>
</dbReference>
<reference evidence="7" key="1">
    <citation type="submission" date="2025-08" db="UniProtKB">
        <authorList>
            <consortium name="RefSeq"/>
        </authorList>
    </citation>
    <scope>IDENTIFICATION</scope>
</reference>
<dbReference type="SUPFAM" id="SSF52540">
    <property type="entry name" value="P-loop containing nucleoside triphosphate hydrolases"/>
    <property type="match status" value="1"/>
</dbReference>
<dbReference type="GO" id="GO:0019205">
    <property type="term" value="F:nucleobase-containing compound kinase activity"/>
    <property type="evidence" value="ECO:0007669"/>
    <property type="project" value="InterPro"/>
</dbReference>
<dbReference type="FunCoup" id="A0A6P8RSB3">
    <property type="interactions" value="995"/>
</dbReference>
<organism evidence="6 7">
    <name type="scientific">Geotrypetes seraphini</name>
    <name type="common">Gaboon caecilian</name>
    <name type="synonym">Caecilia seraphini</name>
    <dbReference type="NCBI Taxonomy" id="260995"/>
    <lineage>
        <taxon>Eukaryota</taxon>
        <taxon>Metazoa</taxon>
        <taxon>Chordata</taxon>
        <taxon>Craniata</taxon>
        <taxon>Vertebrata</taxon>
        <taxon>Euteleostomi</taxon>
        <taxon>Amphibia</taxon>
        <taxon>Gymnophiona</taxon>
        <taxon>Geotrypetes</taxon>
    </lineage>
</organism>
<feature type="region of interest" description="Disordered" evidence="5">
    <location>
        <begin position="100"/>
        <end position="121"/>
    </location>
</feature>
<evidence type="ECO:0000256" key="4">
    <source>
        <dbReference type="SAM" id="Coils"/>
    </source>
</evidence>
<dbReference type="SUPFAM" id="SSF51735">
    <property type="entry name" value="NAD(P)-binding Rossmann-fold domains"/>
    <property type="match status" value="1"/>
</dbReference>
<dbReference type="CTD" id="122481"/>
<dbReference type="KEGG" id="gsh:117363911"/>
<dbReference type="InParanoid" id="A0A6P8RSB3"/>
<dbReference type="InterPro" id="IPR007858">
    <property type="entry name" value="Dpy-30_motif"/>
</dbReference>
<dbReference type="Proteomes" id="UP000515159">
    <property type="component" value="Chromosome 7"/>
</dbReference>
<name>A0A6P8RSB3_GEOSA</name>
<feature type="coiled-coil region" evidence="4">
    <location>
        <begin position="665"/>
        <end position="699"/>
    </location>
</feature>
<dbReference type="Pfam" id="PF00406">
    <property type="entry name" value="ADK"/>
    <property type="match status" value="1"/>
</dbReference>
<dbReference type="CDD" id="cd22967">
    <property type="entry name" value="DD_AK7"/>
    <property type="match status" value="1"/>
</dbReference>
<evidence type="ECO:0000256" key="3">
    <source>
        <dbReference type="ARBA" id="ARBA00022777"/>
    </source>
</evidence>
<dbReference type="AlphaFoldDB" id="A0A6P8RSB3"/>
<dbReference type="GO" id="GO:0006139">
    <property type="term" value="P:nucleobase-containing compound metabolic process"/>
    <property type="evidence" value="ECO:0007669"/>
    <property type="project" value="InterPro"/>
</dbReference>
<evidence type="ECO:0000256" key="1">
    <source>
        <dbReference type="ARBA" id="ARBA00022679"/>
    </source>
</evidence>
<evidence type="ECO:0000313" key="7">
    <source>
        <dbReference type="RefSeq" id="XP_033808369.1"/>
    </source>
</evidence>
<dbReference type="Pfam" id="PF05186">
    <property type="entry name" value="Dpy-30"/>
    <property type="match status" value="1"/>
</dbReference>
<dbReference type="Gene3D" id="3.40.50.300">
    <property type="entry name" value="P-loop containing nucleotide triphosphate hydrolases"/>
    <property type="match status" value="1"/>
</dbReference>
<dbReference type="GO" id="GO:0005524">
    <property type="term" value="F:ATP binding"/>
    <property type="evidence" value="ECO:0007669"/>
    <property type="project" value="InterPro"/>
</dbReference>
<dbReference type="CDD" id="cd01428">
    <property type="entry name" value="ADK"/>
    <property type="match status" value="1"/>
</dbReference>
<evidence type="ECO:0000256" key="2">
    <source>
        <dbReference type="ARBA" id="ARBA00022741"/>
    </source>
</evidence>
<keyword evidence="6" id="KW-1185">Reference proteome</keyword>
<dbReference type="InterPro" id="IPR036291">
    <property type="entry name" value="NAD(P)-bd_dom_sf"/>
</dbReference>
<keyword evidence="4" id="KW-0175">Coiled coil</keyword>
<dbReference type="Gene3D" id="1.20.890.10">
    <property type="entry name" value="cAMP-dependent protein kinase regulatory subunit, dimerization-anchoring domain"/>
    <property type="match status" value="1"/>
</dbReference>
<dbReference type="InterPro" id="IPR000850">
    <property type="entry name" value="Adenylat/UMP-CMP_kin"/>
</dbReference>
<dbReference type="GeneID" id="117363911"/>
<dbReference type="OrthoDB" id="10262413at2759"/>
<gene>
    <name evidence="7" type="primary">AK7</name>
</gene>
<evidence type="ECO:0000256" key="5">
    <source>
        <dbReference type="SAM" id="MobiDB-lite"/>
    </source>
</evidence>
<keyword evidence="3 7" id="KW-0418">Kinase</keyword>
<evidence type="ECO:0000313" key="6">
    <source>
        <dbReference type="Proteomes" id="UP000515159"/>
    </source>
</evidence>
<dbReference type="Gene3D" id="3.40.50.720">
    <property type="entry name" value="NAD(P)-binding Rossmann-like Domain"/>
    <property type="match status" value="1"/>
</dbReference>
<dbReference type="InterPro" id="IPR047499">
    <property type="entry name" value="DD_AK7"/>
</dbReference>
<feature type="compositionally biased region" description="Acidic residues" evidence="5">
    <location>
        <begin position="100"/>
        <end position="109"/>
    </location>
</feature>
<protein>
    <submittedName>
        <fullName evidence="7">Adenylate kinase 7 isoform X1</fullName>
    </submittedName>
</protein>
<keyword evidence="1" id="KW-0808">Transferase</keyword>